<evidence type="ECO:0000256" key="1">
    <source>
        <dbReference type="ARBA" id="ARBA00024339"/>
    </source>
</evidence>
<dbReference type="InterPro" id="IPR039156">
    <property type="entry name" value="PHAF1/BROMI"/>
</dbReference>
<gene>
    <name evidence="2" type="ORF">D9756_000465</name>
</gene>
<dbReference type="GO" id="GO:0043001">
    <property type="term" value="P:Golgi to plasma membrane protein transport"/>
    <property type="evidence" value="ECO:0007669"/>
    <property type="project" value="TreeGrafter"/>
</dbReference>
<comment type="similarity">
    <text evidence="1">Belongs to the PHAF1 family.</text>
</comment>
<dbReference type="Pfam" id="PF03676">
    <property type="entry name" value="PHAF1"/>
    <property type="match status" value="1"/>
</dbReference>
<organism evidence="2 3">
    <name type="scientific">Leucocoprinus leucothites</name>
    <dbReference type="NCBI Taxonomy" id="201217"/>
    <lineage>
        <taxon>Eukaryota</taxon>
        <taxon>Fungi</taxon>
        <taxon>Dikarya</taxon>
        <taxon>Basidiomycota</taxon>
        <taxon>Agaricomycotina</taxon>
        <taxon>Agaricomycetes</taxon>
        <taxon>Agaricomycetidae</taxon>
        <taxon>Agaricales</taxon>
        <taxon>Agaricineae</taxon>
        <taxon>Agaricaceae</taxon>
        <taxon>Leucocoprinus</taxon>
    </lineage>
</organism>
<dbReference type="Proteomes" id="UP000559027">
    <property type="component" value="Unassembled WGS sequence"/>
</dbReference>
<evidence type="ECO:0000313" key="2">
    <source>
        <dbReference type="EMBL" id="KAF5364329.1"/>
    </source>
</evidence>
<dbReference type="EMBL" id="JAACJO010000001">
    <property type="protein sequence ID" value="KAF5364329.1"/>
    <property type="molecule type" value="Genomic_DNA"/>
</dbReference>
<dbReference type="GO" id="GO:0005802">
    <property type="term" value="C:trans-Golgi network"/>
    <property type="evidence" value="ECO:0007669"/>
    <property type="project" value="TreeGrafter"/>
</dbReference>
<keyword evidence="3" id="KW-1185">Reference proteome</keyword>
<evidence type="ECO:0000313" key="3">
    <source>
        <dbReference type="Proteomes" id="UP000559027"/>
    </source>
</evidence>
<dbReference type="PANTHER" id="PTHR13465">
    <property type="entry name" value="UPF0183 PROTEIN"/>
    <property type="match status" value="1"/>
</dbReference>
<dbReference type="PANTHER" id="PTHR13465:SF2">
    <property type="entry name" value="PHAGOSOME ASSEMBLY FACTOR 1"/>
    <property type="match status" value="1"/>
</dbReference>
<comment type="caution">
    <text evidence="2">The sequence shown here is derived from an EMBL/GenBank/DDBJ whole genome shotgun (WGS) entry which is preliminary data.</text>
</comment>
<reference evidence="2 3" key="1">
    <citation type="journal article" date="2020" name="ISME J.">
        <title>Uncovering the hidden diversity of litter-decomposition mechanisms in mushroom-forming fungi.</title>
        <authorList>
            <person name="Floudas D."/>
            <person name="Bentzer J."/>
            <person name="Ahren D."/>
            <person name="Johansson T."/>
            <person name="Persson P."/>
            <person name="Tunlid A."/>
        </authorList>
    </citation>
    <scope>NUCLEOTIDE SEQUENCE [LARGE SCALE GENOMIC DNA]</scope>
    <source>
        <strain evidence="2 3">CBS 146.42</strain>
    </source>
</reference>
<proteinExistence type="inferred from homology"/>
<dbReference type="InterPro" id="IPR005373">
    <property type="entry name" value="PHAF1"/>
</dbReference>
<dbReference type="OrthoDB" id="411211at2759"/>
<sequence>MILQIQPIPIRSPIPCTSRVVILVLQTHIHPLQNLDGDFHRRVYHTTQLSVHSLKTINEWNFSPSCLLYSRASVSILDSRSSSAISCSVRISSIKDNASGPSALEYFLKTCNTRQSMISYAVEKSNTLIIARCRTSAMLVTRHERRKRVDQIKVARVISQFGNPSPSSFLQFPSRIPLTTAYQQMYSTLEFDIRPGSGIGLFEIGTSLWAILDTLRRMQHYFPQIDITYDNDTSTTPPPPILLHLRPHISLLFSGTHQRLHTIRIHNLRNTNPPLILKYKETVLSSPEEVLRRVGVSRTFGPTYPSGSGDDELRYPGLWFSFDEDAGRGGVMSGEQVVGQGRRQSEDRMQEVKKIVISQKGPDGGVQDALDEVVEVIDNGGQVHDGIRLYFYPSTSKPLHIKLHATTAQDLTLDLGPPLRIHYKEDERMTIHSTDKGTDDSDAESDYFYNYFQHGLDFFISGHTHTVKKIIVHTNIPGSPLFQRYKRCSWEIEGTPEDDEDDTPPRKRFYDRFETISHFLSPKEPPPSMHLNRTDDEDGLQLPNPITRLYGYDGIILEVLESSQVCSVTLF</sequence>
<protein>
    <submittedName>
        <fullName evidence="2">Uncharacterized protein</fullName>
    </submittedName>
</protein>
<name>A0A8H5LP62_9AGAR</name>
<dbReference type="AlphaFoldDB" id="A0A8H5LP62"/>
<accession>A0A8H5LP62</accession>